<dbReference type="Proteomes" id="UP001064048">
    <property type="component" value="Chromosome 13"/>
</dbReference>
<protein>
    <submittedName>
        <fullName evidence="1">Uncharacterized protein</fullName>
    </submittedName>
</protein>
<dbReference type="EMBL" id="CM046113">
    <property type="protein sequence ID" value="KAI8421096.1"/>
    <property type="molecule type" value="Genomic_DNA"/>
</dbReference>
<gene>
    <name evidence="1" type="ORF">MSG28_008204</name>
</gene>
<accession>A0ACC0JAJ6</accession>
<sequence>MFEVKVAAHQAYFFTSARGNKVLMCDGAKFREHTRTVAGKVRWRCTSHDKFGCKAAVYTIGNQIVYVKDYPFFSLSSRGVQILTFRGCKYRQNFKSAHKVTWRCNTHNKFGCRASVHTVDDEIVFVKNVHTTMSCVLLNYSQRKNSTFVWWLQVQTKQQIIEQQSIFANSRGKLVLIVGGYKYRVNSRSKLSNKVRWRCTSHAKYKCNVVIHTLDNEIVYTAGEHKLDYD</sequence>
<keyword evidence="2" id="KW-1185">Reference proteome</keyword>
<reference evidence="1 2" key="1">
    <citation type="journal article" date="2022" name="Genome Biol. Evol.">
        <title>The Spruce Budworm Genome: Reconstructing the Evolutionary History of Antifreeze Proteins.</title>
        <authorList>
            <person name="Beliveau C."/>
            <person name="Gagne P."/>
            <person name="Picq S."/>
            <person name="Vernygora O."/>
            <person name="Keeling C.I."/>
            <person name="Pinkney K."/>
            <person name="Doucet D."/>
            <person name="Wen F."/>
            <person name="Johnston J.S."/>
            <person name="Maaroufi H."/>
            <person name="Boyle B."/>
            <person name="Laroche J."/>
            <person name="Dewar K."/>
            <person name="Juretic N."/>
            <person name="Blackburn G."/>
            <person name="Nisole A."/>
            <person name="Brunet B."/>
            <person name="Brandao M."/>
            <person name="Lumley L."/>
            <person name="Duan J."/>
            <person name="Quan G."/>
            <person name="Lucarotti C.J."/>
            <person name="Roe A.D."/>
            <person name="Sperling F.A.H."/>
            <person name="Levesque R.C."/>
            <person name="Cusson M."/>
        </authorList>
    </citation>
    <scope>NUCLEOTIDE SEQUENCE [LARGE SCALE GENOMIC DNA]</scope>
    <source>
        <strain evidence="1">Glfc:IPQL:Cfum</strain>
    </source>
</reference>
<name>A0ACC0JAJ6_CHOFU</name>
<organism evidence="1 2">
    <name type="scientific">Choristoneura fumiferana</name>
    <name type="common">Spruce budworm moth</name>
    <name type="synonym">Archips fumiferana</name>
    <dbReference type="NCBI Taxonomy" id="7141"/>
    <lineage>
        <taxon>Eukaryota</taxon>
        <taxon>Metazoa</taxon>
        <taxon>Ecdysozoa</taxon>
        <taxon>Arthropoda</taxon>
        <taxon>Hexapoda</taxon>
        <taxon>Insecta</taxon>
        <taxon>Pterygota</taxon>
        <taxon>Neoptera</taxon>
        <taxon>Endopterygota</taxon>
        <taxon>Lepidoptera</taxon>
        <taxon>Glossata</taxon>
        <taxon>Ditrysia</taxon>
        <taxon>Tortricoidea</taxon>
        <taxon>Tortricidae</taxon>
        <taxon>Tortricinae</taxon>
        <taxon>Choristoneura</taxon>
    </lineage>
</organism>
<comment type="caution">
    <text evidence="1">The sequence shown here is derived from an EMBL/GenBank/DDBJ whole genome shotgun (WGS) entry which is preliminary data.</text>
</comment>
<evidence type="ECO:0000313" key="2">
    <source>
        <dbReference type="Proteomes" id="UP001064048"/>
    </source>
</evidence>
<evidence type="ECO:0000313" key="1">
    <source>
        <dbReference type="EMBL" id="KAI8421096.1"/>
    </source>
</evidence>
<proteinExistence type="predicted"/>